<comment type="caution">
    <text evidence="4">The sequence shown here is derived from an EMBL/GenBank/DDBJ whole genome shotgun (WGS) entry which is preliminary data.</text>
</comment>
<protein>
    <recommendedName>
        <fullName evidence="3">HMA domain-containing protein</fullName>
    </recommendedName>
</protein>
<proteinExistence type="predicted"/>
<feature type="compositionally biased region" description="Basic and acidic residues" evidence="2">
    <location>
        <begin position="90"/>
        <end position="113"/>
    </location>
</feature>
<dbReference type="GO" id="GO:0046872">
    <property type="term" value="F:metal ion binding"/>
    <property type="evidence" value="ECO:0007669"/>
    <property type="project" value="UniProtKB-KW"/>
</dbReference>
<dbReference type="PROSITE" id="PS50846">
    <property type="entry name" value="HMA_2"/>
    <property type="match status" value="1"/>
</dbReference>
<dbReference type="InterPro" id="IPR006121">
    <property type="entry name" value="HMA_dom"/>
</dbReference>
<dbReference type="AlphaFoldDB" id="A0A8T0J6P7"/>
<dbReference type="SUPFAM" id="SSF55008">
    <property type="entry name" value="HMA, heavy metal-associated domain"/>
    <property type="match status" value="1"/>
</dbReference>
<dbReference type="Pfam" id="PF00403">
    <property type="entry name" value="HMA"/>
    <property type="match status" value="1"/>
</dbReference>
<feature type="domain" description="HMA" evidence="3">
    <location>
        <begin position="5"/>
        <end position="68"/>
    </location>
</feature>
<dbReference type="PANTHER" id="PTHR22814:SF287">
    <property type="entry name" value="COPPER TRANSPORT PROTEIN ATX1"/>
    <property type="match status" value="1"/>
</dbReference>
<dbReference type="CDD" id="cd00371">
    <property type="entry name" value="HMA"/>
    <property type="match status" value="1"/>
</dbReference>
<dbReference type="InterPro" id="IPR036163">
    <property type="entry name" value="HMA_dom_sf"/>
</dbReference>
<accession>A0A8T0J6P7</accession>
<evidence type="ECO:0000256" key="2">
    <source>
        <dbReference type="SAM" id="MobiDB-lite"/>
    </source>
</evidence>
<name>A0A8T0J6P7_CERPU</name>
<organism evidence="4 5">
    <name type="scientific">Ceratodon purpureus</name>
    <name type="common">Fire moss</name>
    <name type="synonym">Dicranum purpureum</name>
    <dbReference type="NCBI Taxonomy" id="3225"/>
    <lineage>
        <taxon>Eukaryota</taxon>
        <taxon>Viridiplantae</taxon>
        <taxon>Streptophyta</taxon>
        <taxon>Embryophyta</taxon>
        <taxon>Bryophyta</taxon>
        <taxon>Bryophytina</taxon>
        <taxon>Bryopsida</taxon>
        <taxon>Dicranidae</taxon>
        <taxon>Pseudoditrichales</taxon>
        <taxon>Ditrichaceae</taxon>
        <taxon>Ceratodon</taxon>
    </lineage>
</organism>
<reference evidence="4" key="1">
    <citation type="submission" date="2020-06" db="EMBL/GenBank/DDBJ databases">
        <title>WGS assembly of Ceratodon purpureus strain R40.</title>
        <authorList>
            <person name="Carey S.B."/>
            <person name="Jenkins J."/>
            <person name="Shu S."/>
            <person name="Lovell J.T."/>
            <person name="Sreedasyam A."/>
            <person name="Maumus F."/>
            <person name="Tiley G.P."/>
            <person name="Fernandez-Pozo N."/>
            <person name="Barry K."/>
            <person name="Chen C."/>
            <person name="Wang M."/>
            <person name="Lipzen A."/>
            <person name="Daum C."/>
            <person name="Saski C.A."/>
            <person name="Payton A.C."/>
            <person name="Mcbreen J.C."/>
            <person name="Conrad R.E."/>
            <person name="Kollar L.M."/>
            <person name="Olsson S."/>
            <person name="Huttunen S."/>
            <person name="Landis J.B."/>
            <person name="Wickett N.J."/>
            <person name="Johnson M.G."/>
            <person name="Rensing S.A."/>
            <person name="Grimwood J."/>
            <person name="Schmutz J."/>
            <person name="Mcdaniel S.F."/>
        </authorList>
    </citation>
    <scope>NUCLEOTIDE SEQUENCE</scope>
    <source>
        <strain evidence="4">R40</strain>
    </source>
</reference>
<evidence type="ECO:0000256" key="1">
    <source>
        <dbReference type="ARBA" id="ARBA00022723"/>
    </source>
</evidence>
<dbReference type="EMBL" id="CM026421">
    <property type="protein sequence ID" value="KAG0591594.1"/>
    <property type="molecule type" value="Genomic_DNA"/>
</dbReference>
<dbReference type="Proteomes" id="UP000822688">
    <property type="component" value="Chromosome 1"/>
</dbReference>
<evidence type="ECO:0000313" key="5">
    <source>
        <dbReference type="Proteomes" id="UP000822688"/>
    </source>
</evidence>
<keyword evidence="5" id="KW-1185">Reference proteome</keyword>
<feature type="region of interest" description="Disordered" evidence="2">
    <location>
        <begin position="73"/>
        <end position="113"/>
    </location>
</feature>
<evidence type="ECO:0000313" key="4">
    <source>
        <dbReference type="EMBL" id="KAG0591594.1"/>
    </source>
</evidence>
<evidence type="ECO:0000259" key="3">
    <source>
        <dbReference type="PROSITE" id="PS50846"/>
    </source>
</evidence>
<keyword evidence="1" id="KW-0479">Metal-binding</keyword>
<dbReference type="PANTHER" id="PTHR22814">
    <property type="entry name" value="COPPER TRANSPORT PROTEIN ATOX1-RELATED"/>
    <property type="match status" value="1"/>
</dbReference>
<gene>
    <name evidence="4" type="ORF">KC19_1G186700</name>
</gene>
<sequence>MAEVVPVVELSVLMHCEGCAGAVRKTLRRIPGVQSYTVDYGQQKATVVGTADPETILTSVRNSGKMASLIVKGEPPPAATAAPKAAPGQEEIKKVESKSVDSEKKEEKKEAKARFSFRSKMPKMPHRPKMTDLRQKMSNLKMHDLQKKMPDLCSSMPKNFMTNACREFMSKGVFYAATDDLSDSEDSVKEIVKKEEPVKA</sequence>
<dbReference type="Gene3D" id="3.30.70.100">
    <property type="match status" value="1"/>
</dbReference>